<accession>D6TGP8</accession>
<sequence length="138" mass="15566">MMILWRDKQWGITEIITRRQSRLSRNGTSQEIDVLKQLYATTSIVALMRVLPERPYIMGFDTRLSGFNYLDATGMCISSDAARSYSILNASDDRASRTARYRRVKTKREGGAASLLLLLVTIANFANDVVGEVVKTEQ</sequence>
<evidence type="ECO:0000313" key="3">
    <source>
        <dbReference type="Proteomes" id="UP000004508"/>
    </source>
</evidence>
<evidence type="ECO:0000313" key="2">
    <source>
        <dbReference type="EMBL" id="EFH90760.1"/>
    </source>
</evidence>
<protein>
    <submittedName>
        <fullName evidence="2">Uncharacterized protein</fullName>
    </submittedName>
</protein>
<gene>
    <name evidence="2" type="ORF">Krac_12395</name>
</gene>
<organism evidence="2 3">
    <name type="scientific">Ktedonobacter racemifer DSM 44963</name>
    <dbReference type="NCBI Taxonomy" id="485913"/>
    <lineage>
        <taxon>Bacteria</taxon>
        <taxon>Bacillati</taxon>
        <taxon>Chloroflexota</taxon>
        <taxon>Ktedonobacteria</taxon>
        <taxon>Ktedonobacterales</taxon>
        <taxon>Ktedonobacteraceae</taxon>
        <taxon>Ktedonobacter</taxon>
    </lineage>
</organism>
<keyword evidence="1" id="KW-0812">Transmembrane</keyword>
<dbReference type="STRING" id="485913.Krac_12395"/>
<dbReference type="Proteomes" id="UP000004508">
    <property type="component" value="Unassembled WGS sequence"/>
</dbReference>
<keyword evidence="3" id="KW-1185">Reference proteome</keyword>
<dbReference type="InParanoid" id="D6TGP8"/>
<keyword evidence="1" id="KW-1133">Transmembrane helix</keyword>
<proteinExistence type="predicted"/>
<evidence type="ECO:0000256" key="1">
    <source>
        <dbReference type="SAM" id="Phobius"/>
    </source>
</evidence>
<dbReference type="AlphaFoldDB" id="D6TGP8"/>
<comment type="caution">
    <text evidence="2">The sequence shown here is derived from an EMBL/GenBank/DDBJ whole genome shotgun (WGS) entry which is preliminary data.</text>
</comment>
<name>D6TGP8_KTERA</name>
<keyword evidence="1" id="KW-0472">Membrane</keyword>
<feature type="transmembrane region" description="Helical" evidence="1">
    <location>
        <begin position="110"/>
        <end position="126"/>
    </location>
</feature>
<dbReference type="EMBL" id="ADVG01000001">
    <property type="protein sequence ID" value="EFH90760.1"/>
    <property type="molecule type" value="Genomic_DNA"/>
</dbReference>
<reference evidence="2 3" key="1">
    <citation type="journal article" date="2011" name="Stand. Genomic Sci.">
        <title>Non-contiguous finished genome sequence and contextual data of the filamentous soil bacterium Ktedonobacter racemifer type strain (SOSP1-21).</title>
        <authorList>
            <person name="Chang Y.J."/>
            <person name="Land M."/>
            <person name="Hauser L."/>
            <person name="Chertkov O."/>
            <person name="Del Rio T.G."/>
            <person name="Nolan M."/>
            <person name="Copeland A."/>
            <person name="Tice H."/>
            <person name="Cheng J.F."/>
            <person name="Lucas S."/>
            <person name="Han C."/>
            <person name="Goodwin L."/>
            <person name="Pitluck S."/>
            <person name="Ivanova N."/>
            <person name="Ovchinikova G."/>
            <person name="Pati A."/>
            <person name="Chen A."/>
            <person name="Palaniappan K."/>
            <person name="Mavromatis K."/>
            <person name="Liolios K."/>
            <person name="Brettin T."/>
            <person name="Fiebig A."/>
            <person name="Rohde M."/>
            <person name="Abt B."/>
            <person name="Goker M."/>
            <person name="Detter J.C."/>
            <person name="Woyke T."/>
            <person name="Bristow J."/>
            <person name="Eisen J.A."/>
            <person name="Markowitz V."/>
            <person name="Hugenholtz P."/>
            <person name="Kyrpides N.C."/>
            <person name="Klenk H.P."/>
            <person name="Lapidus A."/>
        </authorList>
    </citation>
    <scope>NUCLEOTIDE SEQUENCE [LARGE SCALE GENOMIC DNA]</scope>
    <source>
        <strain evidence="3">DSM 44963</strain>
    </source>
</reference>